<dbReference type="EMBL" id="UYSU01042026">
    <property type="protein sequence ID" value="VDM03524.1"/>
    <property type="molecule type" value="Genomic_DNA"/>
</dbReference>
<evidence type="ECO:0000313" key="2">
    <source>
        <dbReference type="Proteomes" id="UP000275846"/>
    </source>
</evidence>
<dbReference type="AlphaFoldDB" id="A0A183TKZ0"/>
<evidence type="ECO:0000313" key="3">
    <source>
        <dbReference type="WBParaSite" id="SSLN_0001778701-mRNA-1"/>
    </source>
</evidence>
<organism evidence="3">
    <name type="scientific">Schistocephalus solidus</name>
    <name type="common">Tapeworm</name>
    <dbReference type="NCBI Taxonomy" id="70667"/>
    <lineage>
        <taxon>Eukaryota</taxon>
        <taxon>Metazoa</taxon>
        <taxon>Spiralia</taxon>
        <taxon>Lophotrochozoa</taxon>
        <taxon>Platyhelminthes</taxon>
        <taxon>Cestoda</taxon>
        <taxon>Eucestoda</taxon>
        <taxon>Diphyllobothriidea</taxon>
        <taxon>Diphyllobothriidae</taxon>
        <taxon>Schistocephalus</taxon>
    </lineage>
</organism>
<dbReference type="Proteomes" id="UP000275846">
    <property type="component" value="Unassembled WGS sequence"/>
</dbReference>
<dbReference type="WBParaSite" id="SSLN_0001778701-mRNA-1">
    <property type="protein sequence ID" value="SSLN_0001778701-mRNA-1"/>
    <property type="gene ID" value="SSLN_0001778701"/>
</dbReference>
<proteinExistence type="predicted"/>
<reference evidence="1 2" key="2">
    <citation type="submission" date="2018-11" db="EMBL/GenBank/DDBJ databases">
        <authorList>
            <consortium name="Pathogen Informatics"/>
        </authorList>
    </citation>
    <scope>NUCLEOTIDE SEQUENCE [LARGE SCALE GENOMIC DNA]</scope>
    <source>
        <strain evidence="1 2">NST_G2</strain>
    </source>
</reference>
<evidence type="ECO:0000313" key="1">
    <source>
        <dbReference type="EMBL" id="VDM03524.1"/>
    </source>
</evidence>
<accession>A0A183TKZ0</accession>
<protein>
    <submittedName>
        <fullName evidence="3">DET1- and DDB1-associated protein 1</fullName>
    </submittedName>
</protein>
<keyword evidence="2" id="KW-1185">Reference proteome</keyword>
<name>A0A183TKZ0_SCHSO</name>
<reference evidence="3" key="1">
    <citation type="submission" date="2016-06" db="UniProtKB">
        <authorList>
            <consortium name="WormBaseParasite"/>
        </authorList>
    </citation>
    <scope>IDENTIFICATION</scope>
</reference>
<gene>
    <name evidence="1" type="ORF">SSLN_LOCUS17138</name>
</gene>
<sequence length="124" mass="13738">MKPNNEDPARVSLIWMTKVPTHSSKARVNPEAGVVERFLIDYNFKPTEEEVRRRRRLLASRQESKADPKGPSEVAAILQSGSSTTVSVPQGSLQLSTSRVLIQPHSGFLHYAGIFKPQITSLPS</sequence>